<evidence type="ECO:0000256" key="3">
    <source>
        <dbReference type="ARBA" id="ARBA00022598"/>
    </source>
</evidence>
<evidence type="ECO:0000259" key="9">
    <source>
        <dbReference type="SMART" id="SM00977"/>
    </source>
</evidence>
<dbReference type="InterPro" id="IPR012796">
    <property type="entry name" value="Lysidine-tRNA-synth_C"/>
</dbReference>
<dbReference type="SMART" id="SM00977">
    <property type="entry name" value="TilS_C"/>
    <property type="match status" value="1"/>
</dbReference>
<dbReference type="InterPro" id="IPR012795">
    <property type="entry name" value="tRNA_Ile_lys_synt_N"/>
</dbReference>
<dbReference type="Pfam" id="PF01171">
    <property type="entry name" value="ATP_bind_3"/>
    <property type="match status" value="1"/>
</dbReference>
<dbReference type="GO" id="GO:0005737">
    <property type="term" value="C:cytoplasm"/>
    <property type="evidence" value="ECO:0007669"/>
    <property type="project" value="UniProtKB-SubCell"/>
</dbReference>
<feature type="binding site" evidence="8">
    <location>
        <begin position="21"/>
        <end position="26"/>
    </location>
    <ligand>
        <name>ATP</name>
        <dbReference type="ChEBI" id="CHEBI:30616"/>
    </ligand>
</feature>
<comment type="catalytic activity">
    <reaction evidence="7 8">
        <text>cytidine(34) in tRNA(Ile2) + L-lysine + ATP = lysidine(34) in tRNA(Ile2) + AMP + diphosphate + H(+)</text>
        <dbReference type="Rhea" id="RHEA:43744"/>
        <dbReference type="Rhea" id="RHEA-COMP:10625"/>
        <dbReference type="Rhea" id="RHEA-COMP:10670"/>
        <dbReference type="ChEBI" id="CHEBI:15378"/>
        <dbReference type="ChEBI" id="CHEBI:30616"/>
        <dbReference type="ChEBI" id="CHEBI:32551"/>
        <dbReference type="ChEBI" id="CHEBI:33019"/>
        <dbReference type="ChEBI" id="CHEBI:82748"/>
        <dbReference type="ChEBI" id="CHEBI:83665"/>
        <dbReference type="ChEBI" id="CHEBI:456215"/>
        <dbReference type="EC" id="6.3.4.19"/>
    </reaction>
</comment>
<organism evidence="10 11">
    <name type="scientific">Pantoea deleyi</name>
    <dbReference type="NCBI Taxonomy" id="470932"/>
    <lineage>
        <taxon>Bacteria</taxon>
        <taxon>Pseudomonadati</taxon>
        <taxon>Pseudomonadota</taxon>
        <taxon>Gammaproteobacteria</taxon>
        <taxon>Enterobacterales</taxon>
        <taxon>Erwiniaceae</taxon>
        <taxon>Pantoea</taxon>
    </lineage>
</organism>
<evidence type="ECO:0000313" key="11">
    <source>
        <dbReference type="Proteomes" id="UP000317747"/>
    </source>
</evidence>
<evidence type="ECO:0000256" key="6">
    <source>
        <dbReference type="ARBA" id="ARBA00022840"/>
    </source>
</evidence>
<comment type="function">
    <text evidence="8">Ligates lysine onto the cytidine present at position 34 of the AUA codon-specific tRNA(Ile) that contains the anticodon CAU, in an ATP-dependent manner. Cytidine is converted to lysidine, thus changing the amino acid specificity of the tRNA from methionine to isoleucine.</text>
</comment>
<evidence type="ECO:0000256" key="2">
    <source>
        <dbReference type="ARBA" id="ARBA00022490"/>
    </source>
</evidence>
<keyword evidence="3 8" id="KW-0436">Ligase</keyword>
<dbReference type="EMBL" id="VHJA01000052">
    <property type="protein sequence ID" value="TPV42766.1"/>
    <property type="molecule type" value="Genomic_DNA"/>
</dbReference>
<protein>
    <recommendedName>
        <fullName evidence="8">tRNA(Ile)-lysidine synthase</fullName>
        <ecNumber evidence="8">6.3.4.19</ecNumber>
    </recommendedName>
    <alternativeName>
        <fullName evidence="8">tRNA(Ile)-2-lysyl-cytidine synthase</fullName>
    </alternativeName>
    <alternativeName>
        <fullName evidence="8">tRNA(Ile)-lysidine synthetase</fullName>
    </alternativeName>
</protein>
<dbReference type="NCBIfam" id="NF007942">
    <property type="entry name" value="PRK10660.1"/>
    <property type="match status" value="1"/>
</dbReference>
<dbReference type="CDD" id="cd01992">
    <property type="entry name" value="TilS_N"/>
    <property type="match status" value="1"/>
</dbReference>
<dbReference type="SUPFAM" id="SSF56037">
    <property type="entry name" value="PheT/TilS domain"/>
    <property type="match status" value="1"/>
</dbReference>
<name>A0A506QAU2_9GAMM</name>
<keyword evidence="2 8" id="KW-0963">Cytoplasm</keyword>
<evidence type="ECO:0000256" key="8">
    <source>
        <dbReference type="HAMAP-Rule" id="MF_01161"/>
    </source>
</evidence>
<keyword evidence="11" id="KW-1185">Reference proteome</keyword>
<comment type="subcellular location">
    <subcellularLocation>
        <location evidence="1 8">Cytoplasm</location>
    </subcellularLocation>
</comment>
<dbReference type="NCBIfam" id="TIGR02432">
    <property type="entry name" value="lysidine_TilS_N"/>
    <property type="match status" value="1"/>
</dbReference>
<dbReference type="GO" id="GO:0005524">
    <property type="term" value="F:ATP binding"/>
    <property type="evidence" value="ECO:0007669"/>
    <property type="project" value="UniProtKB-UniRule"/>
</dbReference>
<dbReference type="GO" id="GO:0032267">
    <property type="term" value="F:tRNA(Ile)-lysidine synthase activity"/>
    <property type="evidence" value="ECO:0007669"/>
    <property type="project" value="UniProtKB-EC"/>
</dbReference>
<dbReference type="InterPro" id="IPR011063">
    <property type="entry name" value="TilS/TtcA_N"/>
</dbReference>
<feature type="domain" description="Lysidine-tRNA(Ile) synthetase C-terminal" evidence="9">
    <location>
        <begin position="358"/>
        <end position="429"/>
    </location>
</feature>
<gene>
    <name evidence="8 10" type="primary">tilS</name>
    <name evidence="10" type="ORF">FJW01_08035</name>
</gene>
<dbReference type="Gene3D" id="1.20.59.20">
    <property type="match status" value="1"/>
</dbReference>
<dbReference type="Proteomes" id="UP000317747">
    <property type="component" value="Unassembled WGS sequence"/>
</dbReference>
<dbReference type="Pfam" id="PF09179">
    <property type="entry name" value="TilS"/>
    <property type="match status" value="1"/>
</dbReference>
<keyword evidence="5 8" id="KW-0547">Nucleotide-binding</keyword>
<comment type="domain">
    <text evidence="8">The N-terminal region contains the highly conserved SGGXDS motif, predicted to be a P-loop motif involved in ATP binding.</text>
</comment>
<dbReference type="PANTHER" id="PTHR43033">
    <property type="entry name" value="TRNA(ILE)-LYSIDINE SYNTHASE-RELATED"/>
    <property type="match status" value="1"/>
</dbReference>
<dbReference type="EC" id="6.3.4.19" evidence="8"/>
<dbReference type="AlphaFoldDB" id="A0A506QAU2"/>
<proteinExistence type="inferred from homology"/>
<dbReference type="SUPFAM" id="SSF52402">
    <property type="entry name" value="Adenine nucleotide alpha hydrolases-like"/>
    <property type="match status" value="1"/>
</dbReference>
<dbReference type="Gene3D" id="3.40.50.620">
    <property type="entry name" value="HUPs"/>
    <property type="match status" value="1"/>
</dbReference>
<evidence type="ECO:0000256" key="7">
    <source>
        <dbReference type="ARBA" id="ARBA00048539"/>
    </source>
</evidence>
<reference evidence="10 11" key="1">
    <citation type="submission" date="2019-06" db="EMBL/GenBank/DDBJ databases">
        <title>Taxogenomics and systematics of the genus Pantoea.</title>
        <authorList>
            <person name="Tambong J.T."/>
        </authorList>
    </citation>
    <scope>NUCLEOTIDE SEQUENCE [LARGE SCALE GENOMIC DNA]</scope>
    <source>
        <strain evidence="10 11">LMG 24200</strain>
    </source>
</reference>
<sequence>MSAPAFDALLPSDAALVVAFSGGLDSTVLLHQLRAWQQQHPESSLRALHVHHGLSPNADRWAAHCQARCAEWQLPCDVLRVSVDGRDSGIEAAARAARYQALSAALQPGEILLTAQHLDDQCETFLLALKRGSGPAGLAAMPARRMLGSHPLVRPLLNQSRQVLEAYADRHQLVWIEDESNQDLRYDRNFLRQQLLPALHQRWPHFAAAAARSAALCSEQEQLLDELLADALSALIQPDGSLCFTPLLRMSEPRANALLRRWIAGQGGAMPSRDALKRIQEEVMASREDAQPRLRLGQAEVRRYRQQLYWLPLQASLRDRVLAWPDLSQPLTLPQHLGSLRASQAVGQLRFPRPDEQVSVRFHAQGHVHLAGRHGGREMKKVWQALQIPPWQRDRLPLIFYNQTLISAPGLFVTREGAAIDAPGWQVVWDRASGPGEEE</sequence>
<dbReference type="GO" id="GO:0006400">
    <property type="term" value="P:tRNA modification"/>
    <property type="evidence" value="ECO:0007669"/>
    <property type="project" value="UniProtKB-UniRule"/>
</dbReference>
<evidence type="ECO:0000256" key="1">
    <source>
        <dbReference type="ARBA" id="ARBA00004496"/>
    </source>
</evidence>
<comment type="similarity">
    <text evidence="8">Belongs to the tRNA(Ile)-lysidine synthase family.</text>
</comment>
<evidence type="ECO:0000256" key="4">
    <source>
        <dbReference type="ARBA" id="ARBA00022694"/>
    </source>
</evidence>
<keyword evidence="4 8" id="KW-0819">tRNA processing</keyword>
<dbReference type="InterPro" id="IPR014729">
    <property type="entry name" value="Rossmann-like_a/b/a_fold"/>
</dbReference>
<dbReference type="NCBIfam" id="TIGR02433">
    <property type="entry name" value="lysidine_TilS_C"/>
    <property type="match status" value="1"/>
</dbReference>
<dbReference type="OrthoDB" id="9807403at2"/>
<dbReference type="PANTHER" id="PTHR43033:SF1">
    <property type="entry name" value="TRNA(ILE)-LYSIDINE SYNTHASE-RELATED"/>
    <property type="match status" value="1"/>
</dbReference>
<comment type="caution">
    <text evidence="10">The sequence shown here is derived from an EMBL/GenBank/DDBJ whole genome shotgun (WGS) entry which is preliminary data.</text>
</comment>
<evidence type="ECO:0000256" key="5">
    <source>
        <dbReference type="ARBA" id="ARBA00022741"/>
    </source>
</evidence>
<dbReference type="Pfam" id="PF11734">
    <property type="entry name" value="TilS_C"/>
    <property type="match status" value="1"/>
</dbReference>
<keyword evidence="6 8" id="KW-0067">ATP-binding</keyword>
<accession>A0A506QAU2</accession>
<evidence type="ECO:0000313" key="10">
    <source>
        <dbReference type="EMBL" id="TPV42766.1"/>
    </source>
</evidence>
<dbReference type="SUPFAM" id="SSF82829">
    <property type="entry name" value="MesJ substrate recognition domain-like"/>
    <property type="match status" value="1"/>
</dbReference>
<dbReference type="HAMAP" id="MF_01161">
    <property type="entry name" value="tRNA_Ile_lys_synt"/>
    <property type="match status" value="1"/>
</dbReference>
<dbReference type="InterPro" id="IPR012094">
    <property type="entry name" value="tRNA_Ile_lys_synt"/>
</dbReference>
<dbReference type="InterPro" id="IPR015262">
    <property type="entry name" value="tRNA_Ile_lys_synt_subst-bd"/>
</dbReference>
<dbReference type="RefSeq" id="WP_128084930.1">
    <property type="nucleotide sequence ID" value="NZ_CP071405.1"/>
</dbReference>